<dbReference type="PROSITE" id="PS50294">
    <property type="entry name" value="WD_REPEATS_REGION"/>
    <property type="match status" value="2"/>
</dbReference>
<dbReference type="GO" id="GO:0051301">
    <property type="term" value="P:cell division"/>
    <property type="evidence" value="ECO:0007669"/>
    <property type="project" value="UniProtKB-KW"/>
</dbReference>
<dbReference type="InterPro" id="IPR036322">
    <property type="entry name" value="WD40_repeat_dom_sf"/>
</dbReference>
<dbReference type="PANTHER" id="PTHR19918:SF8">
    <property type="entry name" value="FI02843P"/>
    <property type="match status" value="1"/>
</dbReference>
<feature type="compositionally biased region" description="Low complexity" evidence="8">
    <location>
        <begin position="167"/>
        <end position="179"/>
    </location>
</feature>
<comment type="similarity">
    <text evidence="1">Belongs to the WD repeat CDC20/Fizzy family.</text>
</comment>
<keyword evidence="5" id="KW-0498">Mitosis</keyword>
<dbReference type="FunFam" id="2.130.10.10:FF:000098">
    <property type="entry name" value="WD repeat-containing protein slp1"/>
    <property type="match status" value="1"/>
</dbReference>
<sequence length="525" mass="56246">MLNDRDTQNISADMTNPFMAKCLSPTKSRPASRDRDRENHDDPMAALREGLGRMDIATSSGGGMAGEDKKGKDGGRGRDLDRFVPSRPPSIHHSSHSSITLPTLALDTPDVSINDQSAHDVSSASISASLGIPTGQRRILSFRAAPPRASHATSHLDYQRNYLLHSSASASRGTTTTGPGASGKKRSPPYIPDRVLDAPGFQDDYYLNLIDWSSANRVAIALGDMAYVWDAETGSVTSLGEGTSAQIPITSVSWSTDGCYLAVGLDTGDVEIWDVEEGKKMRTMTGHSARVPSMSWFGHTLSSGCKDGSIWHHDVRVARHKVMELSGHTGEVCGLTWRADGGLLASGGNDNVVNCWDGRIGASVLQTDDGVPKATAKWTKRNHTAAVKALAWCPWQNSLLATGGGSADQHIHFWSSTTGARTNSLKVGSQVTSLVFSPHAKELLSTHGYPDNNITVWTYPGLARVYDVPAHDARVLCSAISPDGCTVATAASDENLKFWKIWEVPQGKKGQDSGEGRGKMTAGLR</sequence>
<feature type="compositionally biased region" description="Low complexity" evidence="8">
    <location>
        <begin position="89"/>
        <end position="98"/>
    </location>
</feature>
<organism evidence="10 11">
    <name type="scientific">Dioszegia hungarica</name>
    <dbReference type="NCBI Taxonomy" id="4972"/>
    <lineage>
        <taxon>Eukaryota</taxon>
        <taxon>Fungi</taxon>
        <taxon>Dikarya</taxon>
        <taxon>Basidiomycota</taxon>
        <taxon>Agaricomycotina</taxon>
        <taxon>Tremellomycetes</taxon>
        <taxon>Tremellales</taxon>
        <taxon>Bulleribasidiaceae</taxon>
        <taxon>Dioszegia</taxon>
    </lineage>
</organism>
<keyword evidence="3" id="KW-0132">Cell division</keyword>
<feature type="compositionally biased region" description="Basic and acidic residues" evidence="8">
    <location>
        <begin position="66"/>
        <end position="84"/>
    </location>
</feature>
<evidence type="ECO:0000259" key="9">
    <source>
        <dbReference type="Pfam" id="PF24807"/>
    </source>
</evidence>
<gene>
    <name evidence="10" type="ORF">MKK02DRAFT_38569</name>
</gene>
<accession>A0AA38LTY5</accession>
<proteinExistence type="inferred from homology"/>
<dbReference type="InterPro" id="IPR001680">
    <property type="entry name" value="WD40_rpt"/>
</dbReference>
<evidence type="ECO:0000313" key="10">
    <source>
        <dbReference type="EMBL" id="KAI9633899.1"/>
    </source>
</evidence>
<evidence type="ECO:0000256" key="1">
    <source>
        <dbReference type="ARBA" id="ARBA00006445"/>
    </source>
</evidence>
<dbReference type="PROSITE" id="PS50082">
    <property type="entry name" value="WD_REPEATS_2"/>
    <property type="match status" value="3"/>
</dbReference>
<evidence type="ECO:0000313" key="11">
    <source>
        <dbReference type="Proteomes" id="UP001164286"/>
    </source>
</evidence>
<evidence type="ECO:0000256" key="6">
    <source>
        <dbReference type="ARBA" id="ARBA00023306"/>
    </source>
</evidence>
<evidence type="ECO:0000256" key="8">
    <source>
        <dbReference type="SAM" id="MobiDB-lite"/>
    </source>
</evidence>
<reference evidence="10" key="1">
    <citation type="journal article" date="2022" name="G3 (Bethesda)">
        <title>High quality genome of the basidiomycete yeast Dioszegia hungarica PDD-24b-2 isolated from cloud water.</title>
        <authorList>
            <person name="Jarrige D."/>
            <person name="Haridas S."/>
            <person name="Bleykasten-Grosshans C."/>
            <person name="Joly M."/>
            <person name="Nadalig T."/>
            <person name="Sancelme M."/>
            <person name="Vuilleumier S."/>
            <person name="Grigoriev I.V."/>
            <person name="Amato P."/>
            <person name="Bringel F."/>
        </authorList>
    </citation>
    <scope>NUCLEOTIDE SEQUENCE</scope>
    <source>
        <strain evidence="10">PDD-24b-2</strain>
    </source>
</reference>
<dbReference type="Gene3D" id="2.130.10.10">
    <property type="entry name" value="YVTN repeat-like/Quinoprotein amine dehydrogenase"/>
    <property type="match status" value="1"/>
</dbReference>
<feature type="domain" description="CDC20/Fizzy WD40" evidence="9">
    <location>
        <begin position="196"/>
        <end position="499"/>
    </location>
</feature>
<dbReference type="GO" id="GO:1990757">
    <property type="term" value="F:ubiquitin ligase activator activity"/>
    <property type="evidence" value="ECO:0007669"/>
    <property type="project" value="TreeGrafter"/>
</dbReference>
<keyword evidence="4" id="KW-0677">Repeat</keyword>
<dbReference type="AlphaFoldDB" id="A0AA38LTY5"/>
<dbReference type="GO" id="GO:1905786">
    <property type="term" value="P:positive regulation of anaphase-promoting complex-dependent catabolic process"/>
    <property type="evidence" value="ECO:0007669"/>
    <property type="project" value="TreeGrafter"/>
</dbReference>
<protein>
    <submittedName>
        <fullName evidence="10">WD40-repeat-containing domain protein</fullName>
    </submittedName>
</protein>
<feature type="repeat" description="WD" evidence="7">
    <location>
        <begin position="325"/>
        <end position="357"/>
    </location>
</feature>
<feature type="repeat" description="WD" evidence="7">
    <location>
        <begin position="249"/>
        <end position="283"/>
    </location>
</feature>
<evidence type="ECO:0000256" key="7">
    <source>
        <dbReference type="PROSITE-ProRule" id="PRU00221"/>
    </source>
</evidence>
<dbReference type="Pfam" id="PF24807">
    <property type="entry name" value="WD40_CDC20-Fz"/>
    <property type="match status" value="1"/>
</dbReference>
<name>A0AA38LTY5_9TREE</name>
<dbReference type="PANTHER" id="PTHR19918">
    <property type="entry name" value="CELL DIVISION CYCLE 20 CDC20 FIZZY -RELATED"/>
    <property type="match status" value="1"/>
</dbReference>
<feature type="repeat" description="WD" evidence="7">
    <location>
        <begin position="468"/>
        <end position="501"/>
    </location>
</feature>
<dbReference type="RefSeq" id="XP_052943676.1">
    <property type="nucleotide sequence ID" value="XM_053090163.1"/>
</dbReference>
<keyword evidence="11" id="KW-1185">Reference proteome</keyword>
<dbReference type="Proteomes" id="UP001164286">
    <property type="component" value="Unassembled WGS sequence"/>
</dbReference>
<dbReference type="GeneID" id="77729368"/>
<keyword evidence="6" id="KW-0131">Cell cycle</keyword>
<keyword evidence="2 7" id="KW-0853">WD repeat</keyword>
<evidence type="ECO:0000256" key="2">
    <source>
        <dbReference type="ARBA" id="ARBA00022574"/>
    </source>
</evidence>
<feature type="region of interest" description="Disordered" evidence="8">
    <location>
        <begin position="167"/>
        <end position="191"/>
    </location>
</feature>
<feature type="compositionally biased region" description="Basic and acidic residues" evidence="8">
    <location>
        <begin position="31"/>
        <end position="43"/>
    </location>
</feature>
<evidence type="ECO:0000256" key="4">
    <source>
        <dbReference type="ARBA" id="ARBA00022737"/>
    </source>
</evidence>
<dbReference type="InterPro" id="IPR015943">
    <property type="entry name" value="WD40/YVTN_repeat-like_dom_sf"/>
</dbReference>
<dbReference type="SMART" id="SM00320">
    <property type="entry name" value="WD40"/>
    <property type="match status" value="7"/>
</dbReference>
<evidence type="ECO:0000256" key="3">
    <source>
        <dbReference type="ARBA" id="ARBA00022618"/>
    </source>
</evidence>
<evidence type="ECO:0000256" key="5">
    <source>
        <dbReference type="ARBA" id="ARBA00022776"/>
    </source>
</evidence>
<dbReference type="EMBL" id="JAKWFO010000008">
    <property type="protein sequence ID" value="KAI9633899.1"/>
    <property type="molecule type" value="Genomic_DNA"/>
</dbReference>
<dbReference type="GO" id="GO:0010997">
    <property type="term" value="F:anaphase-promoting complex binding"/>
    <property type="evidence" value="ECO:0007669"/>
    <property type="project" value="InterPro"/>
</dbReference>
<dbReference type="GO" id="GO:0031145">
    <property type="term" value="P:anaphase-promoting complex-dependent catabolic process"/>
    <property type="evidence" value="ECO:0007669"/>
    <property type="project" value="TreeGrafter"/>
</dbReference>
<dbReference type="InterPro" id="IPR056150">
    <property type="entry name" value="WD40_CDC20-Fz"/>
</dbReference>
<comment type="caution">
    <text evidence="10">The sequence shown here is derived from an EMBL/GenBank/DDBJ whole genome shotgun (WGS) entry which is preliminary data.</text>
</comment>
<feature type="region of interest" description="Disordered" evidence="8">
    <location>
        <begin position="1"/>
        <end position="98"/>
    </location>
</feature>
<dbReference type="GO" id="GO:0005680">
    <property type="term" value="C:anaphase-promoting complex"/>
    <property type="evidence" value="ECO:0007669"/>
    <property type="project" value="TreeGrafter"/>
</dbReference>
<dbReference type="CDD" id="cd00200">
    <property type="entry name" value="WD40"/>
    <property type="match status" value="1"/>
</dbReference>
<dbReference type="SUPFAM" id="SSF50978">
    <property type="entry name" value="WD40 repeat-like"/>
    <property type="match status" value="1"/>
</dbReference>
<dbReference type="InterPro" id="IPR033010">
    <property type="entry name" value="Cdc20/Fizzy"/>
</dbReference>